<comment type="caution">
    <text evidence="3">The sequence shown here is derived from an EMBL/GenBank/DDBJ whole genome shotgun (WGS) entry which is preliminary data.</text>
</comment>
<keyword evidence="2" id="KW-0472">Membrane</keyword>
<evidence type="ECO:0000256" key="1">
    <source>
        <dbReference type="SAM" id="MobiDB-lite"/>
    </source>
</evidence>
<feature type="region of interest" description="Disordered" evidence="1">
    <location>
        <begin position="1"/>
        <end position="32"/>
    </location>
</feature>
<sequence>MPRGAERRETRTPGAPAADPCAGSPGPSAPAAADRRAAPVCAGRRAARLLGLGLLAALLVAPAFAGLAAAAPAAPETLCTVRDPRLLELSGLAVDGSGGIWAMSDGGSRVALYRMDPATCAVTDTRTAPIDPFDAEDLALGPDGTFWVADTGDNNRARETVALIAVPPRGEARLYRLTYPDGPHDAEAVVVGADGVPIVVTKEISGVAGAYRPVGPLTGPGPTPLMRAGSVGFARSDTTGGPIGALGAFTVTGGATTADRSVMAVRTYTDAWLYRVPASGDLVAALQGTPVRVPLPEEPQGEAIAFTADGTLLSGSETRGLGKGQLRAVEGAAALLPAVAPATPEPPPPAAAPPEPRPEWLPAAIGGGVAVVVLGLAAGAMALHSRRRRV</sequence>
<evidence type="ECO:0000313" key="3">
    <source>
        <dbReference type="EMBL" id="GAA1858454.1"/>
    </source>
</evidence>
<feature type="compositionally biased region" description="Basic and acidic residues" evidence="1">
    <location>
        <begin position="1"/>
        <end position="11"/>
    </location>
</feature>
<feature type="transmembrane region" description="Helical" evidence="2">
    <location>
        <begin position="49"/>
        <end position="71"/>
    </location>
</feature>
<keyword evidence="2" id="KW-1133">Transmembrane helix</keyword>
<reference evidence="3 4" key="1">
    <citation type="journal article" date="2019" name="Int. J. Syst. Evol. Microbiol.">
        <title>The Global Catalogue of Microorganisms (GCM) 10K type strain sequencing project: providing services to taxonomists for standard genome sequencing and annotation.</title>
        <authorList>
            <consortium name="The Broad Institute Genomics Platform"/>
            <consortium name="The Broad Institute Genome Sequencing Center for Infectious Disease"/>
            <person name="Wu L."/>
            <person name="Ma J."/>
        </authorList>
    </citation>
    <scope>NUCLEOTIDE SEQUENCE [LARGE SCALE GENOMIC DNA]</scope>
    <source>
        <strain evidence="3 4">JCM 16009</strain>
    </source>
</reference>
<dbReference type="Gene3D" id="2.130.10.10">
    <property type="entry name" value="YVTN repeat-like/Quinoprotein amine dehydrogenase"/>
    <property type="match status" value="1"/>
</dbReference>
<keyword evidence="2" id="KW-0812">Transmembrane</keyword>
<gene>
    <name evidence="3" type="ORF">GCM10009836_43350</name>
</gene>
<name>A0ABN2N962_9PSEU</name>
<dbReference type="Proteomes" id="UP001500449">
    <property type="component" value="Unassembled WGS sequence"/>
</dbReference>
<dbReference type="SUPFAM" id="SSF101898">
    <property type="entry name" value="NHL repeat"/>
    <property type="match status" value="1"/>
</dbReference>
<keyword evidence="4" id="KW-1185">Reference proteome</keyword>
<organism evidence="3 4">
    <name type="scientific">Pseudonocardia ailaonensis</name>
    <dbReference type="NCBI Taxonomy" id="367279"/>
    <lineage>
        <taxon>Bacteria</taxon>
        <taxon>Bacillati</taxon>
        <taxon>Actinomycetota</taxon>
        <taxon>Actinomycetes</taxon>
        <taxon>Pseudonocardiales</taxon>
        <taxon>Pseudonocardiaceae</taxon>
        <taxon>Pseudonocardia</taxon>
    </lineage>
</organism>
<protein>
    <recommendedName>
        <fullName evidence="5">Esterase-like activity of phytase family protein</fullName>
    </recommendedName>
</protein>
<feature type="compositionally biased region" description="Low complexity" evidence="1">
    <location>
        <begin position="13"/>
        <end position="32"/>
    </location>
</feature>
<accession>A0ABN2N962</accession>
<evidence type="ECO:0000256" key="2">
    <source>
        <dbReference type="SAM" id="Phobius"/>
    </source>
</evidence>
<evidence type="ECO:0000313" key="4">
    <source>
        <dbReference type="Proteomes" id="UP001500449"/>
    </source>
</evidence>
<proteinExistence type="predicted"/>
<dbReference type="InterPro" id="IPR015943">
    <property type="entry name" value="WD40/YVTN_repeat-like_dom_sf"/>
</dbReference>
<feature type="transmembrane region" description="Helical" evidence="2">
    <location>
        <begin position="360"/>
        <end position="383"/>
    </location>
</feature>
<dbReference type="RefSeq" id="WP_344419962.1">
    <property type="nucleotide sequence ID" value="NZ_BAAAQK010000016.1"/>
</dbReference>
<evidence type="ECO:0008006" key="5">
    <source>
        <dbReference type="Google" id="ProtNLM"/>
    </source>
</evidence>
<dbReference type="EMBL" id="BAAAQK010000016">
    <property type="protein sequence ID" value="GAA1858454.1"/>
    <property type="molecule type" value="Genomic_DNA"/>
</dbReference>